<dbReference type="CDD" id="cd00055">
    <property type="entry name" value="EGF_Lam"/>
    <property type="match status" value="1"/>
</dbReference>
<keyword evidence="12" id="KW-1185">Reference proteome</keyword>
<dbReference type="AlphaFoldDB" id="A0A7T8JVL9"/>
<dbReference type="GO" id="GO:0005201">
    <property type="term" value="F:extracellular matrix structural constituent"/>
    <property type="evidence" value="ECO:0007669"/>
    <property type="project" value="TreeGrafter"/>
</dbReference>
<dbReference type="PANTHER" id="PTHR10574">
    <property type="entry name" value="NETRIN/LAMININ-RELATED"/>
    <property type="match status" value="1"/>
</dbReference>
<dbReference type="GO" id="GO:0007411">
    <property type="term" value="P:axon guidance"/>
    <property type="evidence" value="ECO:0007669"/>
    <property type="project" value="TreeGrafter"/>
</dbReference>
<comment type="subcellular location">
    <subcellularLocation>
        <location evidence="1">Secreted</location>
        <location evidence="1">Extracellular space</location>
        <location evidence="1">Extracellular matrix</location>
        <location evidence="1">Basement membrane</location>
    </subcellularLocation>
</comment>
<feature type="non-terminal residue" evidence="11">
    <location>
        <position position="165"/>
    </location>
</feature>
<protein>
    <submittedName>
        <fullName evidence="11">Laminin subunit alpha</fullName>
    </submittedName>
</protein>
<evidence type="ECO:0000256" key="3">
    <source>
        <dbReference type="ARBA" id="ARBA00022530"/>
    </source>
</evidence>
<evidence type="ECO:0000256" key="6">
    <source>
        <dbReference type="ARBA" id="ARBA00022869"/>
    </source>
</evidence>
<keyword evidence="2" id="KW-0964">Secreted</keyword>
<evidence type="ECO:0000256" key="8">
    <source>
        <dbReference type="ARBA" id="ARBA00023180"/>
    </source>
</evidence>
<dbReference type="Pfam" id="PF00053">
    <property type="entry name" value="EGF_laminin"/>
    <property type="match status" value="1"/>
</dbReference>
<dbReference type="InterPro" id="IPR002049">
    <property type="entry name" value="LE_dom"/>
</dbReference>
<dbReference type="EMBL" id="CP045904">
    <property type="protein sequence ID" value="QQP36189.1"/>
    <property type="molecule type" value="Genomic_DNA"/>
</dbReference>
<accession>A0A7T8JVL9</accession>
<dbReference type="GO" id="GO:0009887">
    <property type="term" value="P:animal organ morphogenesis"/>
    <property type="evidence" value="ECO:0007669"/>
    <property type="project" value="TreeGrafter"/>
</dbReference>
<evidence type="ECO:0000313" key="12">
    <source>
        <dbReference type="Proteomes" id="UP000595437"/>
    </source>
</evidence>
<evidence type="ECO:0000256" key="9">
    <source>
        <dbReference type="ARBA" id="ARBA00023292"/>
    </source>
</evidence>
<feature type="domain" description="Laminin N-terminal" evidence="10">
    <location>
        <begin position="1"/>
        <end position="37"/>
    </location>
</feature>
<dbReference type="InterPro" id="IPR050440">
    <property type="entry name" value="Laminin/Netrin_ECM"/>
</dbReference>
<dbReference type="FunFam" id="2.10.25.10:FF:000069">
    <property type="entry name" value="Laminin subunit alpha 1"/>
    <property type="match status" value="1"/>
</dbReference>
<dbReference type="Proteomes" id="UP000595437">
    <property type="component" value="Chromosome 15"/>
</dbReference>
<dbReference type="GO" id="GO:0009888">
    <property type="term" value="P:tissue development"/>
    <property type="evidence" value="ECO:0007669"/>
    <property type="project" value="TreeGrafter"/>
</dbReference>
<dbReference type="PROSITE" id="PS51117">
    <property type="entry name" value="LAMININ_NTER"/>
    <property type="match status" value="1"/>
</dbReference>
<reference evidence="12" key="1">
    <citation type="submission" date="2021-01" db="EMBL/GenBank/DDBJ databases">
        <title>Caligus Genome Assembly.</title>
        <authorList>
            <person name="Gallardo-Escarate C."/>
        </authorList>
    </citation>
    <scope>NUCLEOTIDE SEQUENCE [LARGE SCALE GENOMIC DNA]</scope>
</reference>
<dbReference type="PROSITE" id="PS01248">
    <property type="entry name" value="EGF_LAM_1"/>
    <property type="match status" value="2"/>
</dbReference>
<dbReference type="GO" id="GO:0005604">
    <property type="term" value="C:basement membrane"/>
    <property type="evidence" value="ECO:0007669"/>
    <property type="project" value="UniProtKB-SubCell"/>
</dbReference>
<dbReference type="Gene3D" id="2.10.25.10">
    <property type="entry name" value="Laminin"/>
    <property type="match status" value="1"/>
</dbReference>
<dbReference type="SMART" id="SM00180">
    <property type="entry name" value="EGF_Lam"/>
    <property type="match status" value="2"/>
</dbReference>
<evidence type="ECO:0000256" key="1">
    <source>
        <dbReference type="ARBA" id="ARBA00004302"/>
    </source>
</evidence>
<dbReference type="PANTHER" id="PTHR10574:SF406">
    <property type="entry name" value="LAMININ SUBUNIT ALPHA 5"/>
    <property type="match status" value="1"/>
</dbReference>
<name>A0A7T8JVL9_CALRO</name>
<proteinExistence type="predicted"/>
<keyword evidence="5" id="KW-0677">Repeat</keyword>
<gene>
    <name evidence="11" type="ORF">FKW44_021209</name>
</gene>
<keyword evidence="7" id="KW-1015">Disulfide bond</keyword>
<keyword evidence="4" id="KW-0732">Signal</keyword>
<evidence type="ECO:0000313" key="11">
    <source>
        <dbReference type="EMBL" id="QQP36189.1"/>
    </source>
</evidence>
<evidence type="ECO:0000256" key="2">
    <source>
        <dbReference type="ARBA" id="ARBA00022525"/>
    </source>
</evidence>
<evidence type="ECO:0000256" key="4">
    <source>
        <dbReference type="ARBA" id="ARBA00022729"/>
    </source>
</evidence>
<dbReference type="Pfam" id="PF24973">
    <property type="entry name" value="EGF_LMN_ATRN"/>
    <property type="match status" value="1"/>
</dbReference>
<sequence>LIQTKTMLGHLMSVAQGDKTVTRRYYYSIKEISIGGRCVCNGHAWTCPPSIRDPDMLECQCQHNTAGIYCDRCADGFTQKKWRENTAESPFKCEPCNCHGHSNKCHYDEDIDYQRRSLDIHGNFEGGGVCEDCMHSTAGINCETCTSGFFRPAGVAPEDPQPCVR</sequence>
<feature type="non-terminal residue" evidence="11">
    <location>
        <position position="1"/>
    </location>
</feature>
<keyword evidence="9" id="KW-0424">Laminin EGF-like domain</keyword>
<dbReference type="InterPro" id="IPR056863">
    <property type="entry name" value="LMN_ATRN_NET-like_EGF"/>
</dbReference>
<dbReference type="InterPro" id="IPR008211">
    <property type="entry name" value="Laminin_N"/>
</dbReference>
<evidence type="ECO:0000256" key="7">
    <source>
        <dbReference type="ARBA" id="ARBA00023157"/>
    </source>
</evidence>
<evidence type="ECO:0000256" key="5">
    <source>
        <dbReference type="ARBA" id="ARBA00022737"/>
    </source>
</evidence>
<dbReference type="SUPFAM" id="SSF57196">
    <property type="entry name" value="EGF/Laminin"/>
    <property type="match status" value="2"/>
</dbReference>
<keyword evidence="8" id="KW-0325">Glycoprotein</keyword>
<organism evidence="11 12">
    <name type="scientific">Caligus rogercresseyi</name>
    <name type="common">Sea louse</name>
    <dbReference type="NCBI Taxonomy" id="217165"/>
    <lineage>
        <taxon>Eukaryota</taxon>
        <taxon>Metazoa</taxon>
        <taxon>Ecdysozoa</taxon>
        <taxon>Arthropoda</taxon>
        <taxon>Crustacea</taxon>
        <taxon>Multicrustacea</taxon>
        <taxon>Hexanauplia</taxon>
        <taxon>Copepoda</taxon>
        <taxon>Siphonostomatoida</taxon>
        <taxon>Caligidae</taxon>
        <taxon>Caligus</taxon>
    </lineage>
</organism>
<dbReference type="OrthoDB" id="6367557at2759"/>
<dbReference type="Gene3D" id="2.60.120.260">
    <property type="entry name" value="Galactose-binding domain-like"/>
    <property type="match status" value="1"/>
</dbReference>
<evidence type="ECO:0000259" key="10">
    <source>
        <dbReference type="PROSITE" id="PS51117"/>
    </source>
</evidence>
<keyword evidence="3" id="KW-0272">Extracellular matrix</keyword>
<keyword evidence="6" id="KW-0084">Basement membrane</keyword>